<dbReference type="AlphaFoldDB" id="A0AAN7P806"/>
<dbReference type="Pfam" id="PF06916">
    <property type="entry name" value="FAM210A-B_dom"/>
    <property type="match status" value="1"/>
</dbReference>
<keyword evidence="3 6" id="KW-1133">Transmembrane helix</keyword>
<reference evidence="9" key="1">
    <citation type="submission" date="2023-01" db="EMBL/GenBank/DDBJ databases">
        <title>Key to firefly adult light organ development and bioluminescence: homeobox transcription factors regulate luciferase expression and transportation to peroxisome.</title>
        <authorList>
            <person name="Fu X."/>
        </authorList>
    </citation>
    <scope>NUCLEOTIDE SEQUENCE [LARGE SCALE GENOMIC DNA]</scope>
</reference>
<proteinExistence type="predicted"/>
<evidence type="ECO:0000259" key="7">
    <source>
        <dbReference type="Pfam" id="PF06916"/>
    </source>
</evidence>
<keyword evidence="4" id="KW-0175">Coiled coil</keyword>
<comment type="subcellular location">
    <subcellularLocation>
        <location evidence="1">Membrane</location>
        <topology evidence="1">Single-pass membrane protein</topology>
    </subcellularLocation>
</comment>
<gene>
    <name evidence="8" type="ORF">RN001_007173</name>
</gene>
<protein>
    <recommendedName>
        <fullName evidence="7">DUF1279 domain-containing protein</fullName>
    </recommendedName>
</protein>
<feature type="domain" description="DUF1279" evidence="7">
    <location>
        <begin position="62"/>
        <end position="140"/>
    </location>
</feature>
<keyword evidence="9" id="KW-1185">Reference proteome</keyword>
<dbReference type="PANTHER" id="PTHR21377">
    <property type="entry name" value="PROTEIN FAM210B, MITOCHONDRIAL"/>
    <property type="match status" value="1"/>
</dbReference>
<dbReference type="PANTHER" id="PTHR21377:SF1">
    <property type="entry name" value="PROTEIN FAM210A"/>
    <property type="match status" value="1"/>
</dbReference>
<evidence type="ECO:0000313" key="8">
    <source>
        <dbReference type="EMBL" id="KAK4879027.1"/>
    </source>
</evidence>
<accession>A0AAN7P806</accession>
<evidence type="ECO:0000256" key="2">
    <source>
        <dbReference type="ARBA" id="ARBA00022692"/>
    </source>
</evidence>
<name>A0AAN7P806_9COLE</name>
<evidence type="ECO:0000256" key="4">
    <source>
        <dbReference type="ARBA" id="ARBA00023054"/>
    </source>
</evidence>
<keyword evidence="5 6" id="KW-0472">Membrane</keyword>
<dbReference type="GO" id="GO:0005739">
    <property type="term" value="C:mitochondrion"/>
    <property type="evidence" value="ECO:0007669"/>
    <property type="project" value="TreeGrafter"/>
</dbReference>
<dbReference type="InterPro" id="IPR045866">
    <property type="entry name" value="FAM210A/B-like"/>
</dbReference>
<evidence type="ECO:0000256" key="1">
    <source>
        <dbReference type="ARBA" id="ARBA00004167"/>
    </source>
</evidence>
<evidence type="ECO:0000256" key="3">
    <source>
        <dbReference type="ARBA" id="ARBA00022989"/>
    </source>
</evidence>
<comment type="caution">
    <text evidence="8">The sequence shown here is derived from an EMBL/GenBank/DDBJ whole genome shotgun (WGS) entry which is preliminary data.</text>
</comment>
<sequence>MSKFFRHAILKKCLRFRPFQIPPSNIAFNGLNNRYENSLVNNSLLKCLHTSRPTLGFAKFKQLKEYSKNYWYVLGPIYLINNVVWFLICQFATQQGFDVIKLLRKLNVKDEIIEFLTSHAMGKHAVTIVLYKLLTPIRFLTLCQSSKVIIEYIVKNNLLPPKPINIWKKNKE</sequence>
<feature type="transmembrane region" description="Helical" evidence="6">
    <location>
        <begin position="69"/>
        <end position="88"/>
    </location>
</feature>
<evidence type="ECO:0000256" key="5">
    <source>
        <dbReference type="ARBA" id="ARBA00023136"/>
    </source>
</evidence>
<dbReference type="Proteomes" id="UP001353858">
    <property type="component" value="Unassembled WGS sequence"/>
</dbReference>
<keyword evidence="2 6" id="KW-0812">Transmembrane</keyword>
<dbReference type="EMBL" id="JARPUR010000003">
    <property type="protein sequence ID" value="KAK4879027.1"/>
    <property type="molecule type" value="Genomic_DNA"/>
</dbReference>
<dbReference type="GO" id="GO:0016020">
    <property type="term" value="C:membrane"/>
    <property type="evidence" value="ECO:0007669"/>
    <property type="project" value="UniProtKB-SubCell"/>
</dbReference>
<organism evidence="8 9">
    <name type="scientific">Aquatica leii</name>
    <dbReference type="NCBI Taxonomy" id="1421715"/>
    <lineage>
        <taxon>Eukaryota</taxon>
        <taxon>Metazoa</taxon>
        <taxon>Ecdysozoa</taxon>
        <taxon>Arthropoda</taxon>
        <taxon>Hexapoda</taxon>
        <taxon>Insecta</taxon>
        <taxon>Pterygota</taxon>
        <taxon>Neoptera</taxon>
        <taxon>Endopterygota</taxon>
        <taxon>Coleoptera</taxon>
        <taxon>Polyphaga</taxon>
        <taxon>Elateriformia</taxon>
        <taxon>Elateroidea</taxon>
        <taxon>Lampyridae</taxon>
        <taxon>Luciolinae</taxon>
        <taxon>Aquatica</taxon>
    </lineage>
</organism>
<evidence type="ECO:0000313" key="9">
    <source>
        <dbReference type="Proteomes" id="UP001353858"/>
    </source>
</evidence>
<dbReference type="InterPro" id="IPR009688">
    <property type="entry name" value="FAM210A/B-like_dom"/>
</dbReference>
<evidence type="ECO:0000256" key="6">
    <source>
        <dbReference type="SAM" id="Phobius"/>
    </source>
</evidence>